<accession>A0A7K7Y161</accession>
<proteinExistence type="predicted"/>
<protein>
    <submittedName>
        <fullName evidence="1">ENR1 protein</fullName>
    </submittedName>
</protein>
<organism evidence="1 2">
    <name type="scientific">Mohoua ochrocephala</name>
    <dbReference type="NCBI Taxonomy" id="874463"/>
    <lineage>
        <taxon>Eukaryota</taxon>
        <taxon>Metazoa</taxon>
        <taxon>Chordata</taxon>
        <taxon>Craniata</taxon>
        <taxon>Vertebrata</taxon>
        <taxon>Euteleostomi</taxon>
        <taxon>Archelosauria</taxon>
        <taxon>Archosauria</taxon>
        <taxon>Dinosauria</taxon>
        <taxon>Saurischia</taxon>
        <taxon>Theropoda</taxon>
        <taxon>Coelurosauria</taxon>
        <taxon>Aves</taxon>
        <taxon>Neognathae</taxon>
        <taxon>Neoaves</taxon>
        <taxon>Telluraves</taxon>
        <taxon>Australaves</taxon>
        <taxon>Passeriformes</taxon>
        <taxon>Meliphagoidea</taxon>
        <taxon>Acanthizidae</taxon>
        <taxon>Mohoua</taxon>
    </lineage>
</organism>
<name>A0A7K7Y161_9PASS</name>
<feature type="non-terminal residue" evidence="1">
    <location>
        <position position="85"/>
    </location>
</feature>
<dbReference type="EMBL" id="VZTA01038638">
    <property type="protein sequence ID" value="NXA71229.1"/>
    <property type="molecule type" value="Genomic_DNA"/>
</dbReference>
<comment type="caution">
    <text evidence="1">The sequence shown here is derived from an EMBL/GenBank/DDBJ whole genome shotgun (WGS) entry which is preliminary data.</text>
</comment>
<dbReference type="AlphaFoldDB" id="A0A7K7Y161"/>
<dbReference type="Proteomes" id="UP000586926">
    <property type="component" value="Unassembled WGS sequence"/>
</dbReference>
<gene>
    <name evidence="1" type="primary">Erv31_3</name>
    <name evidence="1" type="ORF">MOHOCH_R14854</name>
</gene>
<evidence type="ECO:0000313" key="1">
    <source>
        <dbReference type="EMBL" id="NXA71229.1"/>
    </source>
</evidence>
<evidence type="ECO:0000313" key="2">
    <source>
        <dbReference type="Proteomes" id="UP000586926"/>
    </source>
</evidence>
<sequence length="85" mass="9715">ADEFKLPEPGKNLLIDLTEKITKELNVTSCWICSGTLMTDVWPWRGSSLGPLELLKWKRGEKGRRTRVEMNVWVWSGPVIGEECV</sequence>
<reference evidence="1 2" key="1">
    <citation type="submission" date="2019-09" db="EMBL/GenBank/DDBJ databases">
        <title>Bird 10,000 Genomes (B10K) Project - Family phase.</title>
        <authorList>
            <person name="Zhang G."/>
        </authorList>
    </citation>
    <scope>NUCLEOTIDE SEQUENCE [LARGE SCALE GENOMIC DNA]</scope>
    <source>
        <strain evidence="1">B10K-DU-030-22</strain>
        <tissue evidence="1">Blood</tissue>
    </source>
</reference>
<feature type="non-terminal residue" evidence="1">
    <location>
        <position position="1"/>
    </location>
</feature>
<keyword evidence="2" id="KW-1185">Reference proteome</keyword>